<dbReference type="RefSeq" id="WP_009375076.1">
    <property type="nucleotide sequence ID" value="NZ_DAMCVH010000003.1"/>
</dbReference>
<comment type="caution">
    <text evidence="1">The sequence shown here is derived from an EMBL/GenBank/DDBJ whole genome shotgun (WGS) entry which is preliminary data.</text>
</comment>
<accession>A0A269ZFC6</accession>
<dbReference type="Proteomes" id="UP000216867">
    <property type="component" value="Unassembled WGS sequence"/>
</dbReference>
<sequence length="171" mass="19393">MSLPLDDPRPAPSERDGLVDYLEYYRQVLRRKVDGLSSADLNRTVGASTLTLGGIIKHLSLVEYSWFLEDILGEDLPEPFATIDWRADPDWDFHSAADDSLQDLLDLHETACTAARRVLDGVDDLDQELVRRRHGHVHNVRWVLIHMIEEYARHAGHADLIRESIDGSVGD</sequence>
<dbReference type="InterPro" id="IPR007061">
    <property type="entry name" value="MST-like"/>
</dbReference>
<dbReference type="InterPro" id="IPR034660">
    <property type="entry name" value="DinB/YfiT-like"/>
</dbReference>
<dbReference type="AlphaFoldDB" id="A0A269ZFC6"/>
<proteinExistence type="predicted"/>
<protein>
    <recommendedName>
        <fullName evidence="3">Mini-circle protein</fullName>
    </recommendedName>
</protein>
<reference evidence="1 2" key="1">
    <citation type="submission" date="2017-04" db="EMBL/GenBank/DDBJ databases">
        <title>Kefir bacterial isolates.</title>
        <authorList>
            <person name="Kim Y."/>
            <person name="Blasche S."/>
            <person name="Patil K.R."/>
        </authorList>
    </citation>
    <scope>NUCLEOTIDE SEQUENCE [LARGE SCALE GENOMIC DNA]</scope>
    <source>
        <strain evidence="1 2">OG2</strain>
    </source>
</reference>
<dbReference type="EMBL" id="NCWY01000004">
    <property type="protein sequence ID" value="PAK96349.1"/>
    <property type="molecule type" value="Genomic_DNA"/>
</dbReference>
<evidence type="ECO:0008006" key="3">
    <source>
        <dbReference type="Google" id="ProtNLM"/>
    </source>
</evidence>
<dbReference type="SUPFAM" id="SSF109854">
    <property type="entry name" value="DinB/YfiT-like putative metalloenzymes"/>
    <property type="match status" value="1"/>
</dbReference>
<evidence type="ECO:0000313" key="1">
    <source>
        <dbReference type="EMBL" id="PAK96349.1"/>
    </source>
</evidence>
<evidence type="ECO:0000313" key="2">
    <source>
        <dbReference type="Proteomes" id="UP000216867"/>
    </source>
</evidence>
<dbReference type="Gene3D" id="1.20.120.450">
    <property type="entry name" value="dinb family like domain"/>
    <property type="match status" value="1"/>
</dbReference>
<gene>
    <name evidence="1" type="ORF">B8X04_06250</name>
</gene>
<dbReference type="Pfam" id="PF04978">
    <property type="entry name" value="MST"/>
    <property type="match status" value="1"/>
</dbReference>
<name>A0A269ZFC6_9MICO</name>
<organism evidence="1 2">
    <name type="scientific">Brevibacterium casei</name>
    <dbReference type="NCBI Taxonomy" id="33889"/>
    <lineage>
        <taxon>Bacteria</taxon>
        <taxon>Bacillati</taxon>
        <taxon>Actinomycetota</taxon>
        <taxon>Actinomycetes</taxon>
        <taxon>Micrococcales</taxon>
        <taxon>Brevibacteriaceae</taxon>
        <taxon>Brevibacterium</taxon>
    </lineage>
</organism>